<dbReference type="GO" id="GO:0051607">
    <property type="term" value="P:defense response to virus"/>
    <property type="evidence" value="ECO:0007669"/>
    <property type="project" value="UniProtKB-KW"/>
</dbReference>
<dbReference type="SUPFAM" id="SSF52540">
    <property type="entry name" value="P-loop containing nucleoside triphosphate hydrolases"/>
    <property type="match status" value="1"/>
</dbReference>
<dbReference type="Pfam" id="PF00270">
    <property type="entry name" value="DEAD"/>
    <property type="match status" value="1"/>
</dbReference>
<dbReference type="GO" id="GO:0005524">
    <property type="term" value="F:ATP binding"/>
    <property type="evidence" value="ECO:0007669"/>
    <property type="project" value="UniProtKB-KW"/>
</dbReference>
<name>A0A2D0IPU2_9GAMM</name>
<reference evidence="12 13" key="1">
    <citation type="journal article" date="2017" name="Nat. Microbiol.">
        <title>Natural product diversity associated with the nematode symbionts Photorhabdus and Xenorhabdus.</title>
        <authorList>
            <person name="Tobias N.J."/>
            <person name="Wolff H."/>
            <person name="Djahanschiri B."/>
            <person name="Grundmann F."/>
            <person name="Kronenwerth M."/>
            <person name="Shi Y.M."/>
            <person name="Simonyi S."/>
            <person name="Grun P."/>
            <person name="Shapiro-Ilan D."/>
            <person name="Pidot S.J."/>
            <person name="Stinear T.P."/>
            <person name="Ebersberger I."/>
            <person name="Bode H.B."/>
        </authorList>
    </citation>
    <scope>NUCLEOTIDE SEQUENCE [LARGE SCALE GENOMIC DNA]</scope>
    <source>
        <strain evidence="12 13">DSM 16337</strain>
    </source>
</reference>
<dbReference type="GO" id="GO:0016787">
    <property type="term" value="F:hydrolase activity"/>
    <property type="evidence" value="ECO:0007669"/>
    <property type="project" value="UniProtKB-KW"/>
</dbReference>
<comment type="similarity">
    <text evidence="2">In the central section; belongs to the CRISPR-associated helicase Cas3 family.</text>
</comment>
<feature type="domain" description="Helicase ATP-binding" evidence="10">
    <location>
        <begin position="303"/>
        <end position="505"/>
    </location>
</feature>
<evidence type="ECO:0000256" key="1">
    <source>
        <dbReference type="ARBA" id="ARBA00006847"/>
    </source>
</evidence>
<evidence type="ECO:0000256" key="8">
    <source>
        <dbReference type="ARBA" id="ARBA00022840"/>
    </source>
</evidence>
<dbReference type="Pfam" id="PF22590">
    <property type="entry name" value="Cas3-like_C_2"/>
    <property type="match status" value="1"/>
</dbReference>
<dbReference type="GO" id="GO:0003724">
    <property type="term" value="F:RNA helicase activity"/>
    <property type="evidence" value="ECO:0007669"/>
    <property type="project" value="TreeGrafter"/>
</dbReference>
<comment type="similarity">
    <text evidence="1">In the N-terminal section; belongs to the CRISPR-associated nuclease Cas3-HD family.</text>
</comment>
<dbReference type="AlphaFoldDB" id="A0A2D0IPU2"/>
<dbReference type="InterPro" id="IPR050547">
    <property type="entry name" value="DEAD_box_RNA_helicases"/>
</dbReference>
<dbReference type="Proteomes" id="UP000225605">
    <property type="component" value="Unassembled WGS sequence"/>
</dbReference>
<dbReference type="GO" id="GO:0003723">
    <property type="term" value="F:RNA binding"/>
    <property type="evidence" value="ECO:0007669"/>
    <property type="project" value="TreeGrafter"/>
</dbReference>
<dbReference type="CDD" id="cd09641">
    <property type="entry name" value="Cas3''_I"/>
    <property type="match status" value="1"/>
</dbReference>
<dbReference type="InterPro" id="IPR006474">
    <property type="entry name" value="Helicase_Cas3_CRISPR-ass_core"/>
</dbReference>
<evidence type="ECO:0000259" key="11">
    <source>
        <dbReference type="PROSITE" id="PS51643"/>
    </source>
</evidence>
<keyword evidence="12" id="KW-0255">Endonuclease</keyword>
<comment type="caution">
    <text evidence="12">The sequence shown here is derived from an EMBL/GenBank/DDBJ whole genome shotgun (WGS) entry which is preliminary data.</text>
</comment>
<protein>
    <submittedName>
        <fullName evidence="12">CRISPR-associated helicase/endonuclease Cas3</fullName>
    </submittedName>
</protein>
<dbReference type="PANTHER" id="PTHR47963:SF9">
    <property type="entry name" value="CRISPR-ASSOCIATED ENDONUCLEASE_HELICASE CAS3"/>
    <property type="match status" value="1"/>
</dbReference>
<keyword evidence="3" id="KW-0540">Nuclease</keyword>
<sequence length="892" mass="102169">MNITVIQRYWGKARKLKALEGDEYHLLSFHSLDVVSVAAYWWDHSPGLRHLFCIHQNRNEREVRAWVLFFVALHDLGKFDIRFQYKSPQTWLSLNPEDKQPRLPSIKECQSYDHGATGLYWFINDYQPESSEDDDDFEFTDTVHLYQNWFSWIEAVCGHHGVIRQKKDVIHCVDYPLPFLLRHHAARDKQARLAWLDIAAELFLSPVGLSLQDTPPDCSVLMAGFCSIADWLGSWSTGDTFNYRAAAVSDVAELRAYFEQRYQEDAMRVVTRSGLIGQVKQDASVQALLDTGYQPRQVQTLVDKLSVVSGLTLIEAPTGSGKTEAALAYAWKLLEHNLADSIIFALPTQATANAMLDRMDKLAEKLFTAPNLILAHGNARFNTTFQAIKQRGINLQEEEAWSQCCEWLSQGRKRVFLGQIGVCTIDQVLVSVLPIRHRFIRGFGVGRSVLIIDEIHAYDQYMYGLLDAVLHNQLRAGSSAILLSATLPQKQKQQLLNSYVPLPDNANSEQAVAVEDTPYPLVSWVGNGETQFFDLQDQPEQYPTTFSLHLEPYYTEDAVPDNSLLERMVDAARKGAQVCLICNLVDVAQQAWRQLKELAAGRVDVMLFHARFSLVDRQVKESAVLSCFGKGGNRCDGRILVATQVVEQSLDVDFDWIITQHCPVDLLFQRLGRLHRHWCTIRPEDFAHPKAVVLFPITTGYGRFGKIYSHTRVMWRTQKWIEALQGKPLSFPDAYRKWLEPIYREDISEPEPQWVTEGMKVFEENNFTQRMKAQRMVDWAEIVGFRDVEGNERAVTRDGAMSIPLVPFVVTEVGRQLLDGSIYEQRGEFQRQEVLTRNQVNVPLGWKQKLGLVQDKWNRVWLEGNNDITDWDWSSKDGRLRYSHEQGMVLVL</sequence>
<dbReference type="RefSeq" id="WP_099132598.1">
    <property type="nucleotide sequence ID" value="NZ_CAWNOJ010000023.1"/>
</dbReference>
<keyword evidence="5" id="KW-0547">Nucleotide-binding</keyword>
<keyword evidence="4" id="KW-0479">Metal-binding</keyword>
<dbReference type="InterPro" id="IPR011545">
    <property type="entry name" value="DEAD/DEAH_box_helicase_dom"/>
</dbReference>
<keyword evidence="6" id="KW-0378">Hydrolase</keyword>
<evidence type="ECO:0000256" key="5">
    <source>
        <dbReference type="ARBA" id="ARBA00022741"/>
    </source>
</evidence>
<dbReference type="InterPro" id="IPR014001">
    <property type="entry name" value="Helicase_ATP-bd"/>
</dbReference>
<dbReference type="PANTHER" id="PTHR47963">
    <property type="entry name" value="DEAD-BOX ATP-DEPENDENT RNA HELICASE 47, MITOCHONDRIAL"/>
    <property type="match status" value="1"/>
</dbReference>
<dbReference type="GO" id="GO:0046872">
    <property type="term" value="F:metal ion binding"/>
    <property type="evidence" value="ECO:0007669"/>
    <property type="project" value="UniProtKB-KW"/>
</dbReference>
<feature type="domain" description="HD Cas3-type" evidence="11">
    <location>
        <begin position="20"/>
        <end position="232"/>
    </location>
</feature>
<evidence type="ECO:0000256" key="9">
    <source>
        <dbReference type="ARBA" id="ARBA00023118"/>
    </source>
</evidence>
<dbReference type="Gene3D" id="1.10.3210.30">
    <property type="match status" value="1"/>
</dbReference>
<evidence type="ECO:0000256" key="6">
    <source>
        <dbReference type="ARBA" id="ARBA00022801"/>
    </source>
</evidence>
<evidence type="ECO:0000256" key="2">
    <source>
        <dbReference type="ARBA" id="ARBA00009046"/>
    </source>
</evidence>
<dbReference type="NCBIfam" id="TIGR01596">
    <property type="entry name" value="cas3_HD"/>
    <property type="match status" value="1"/>
</dbReference>
<evidence type="ECO:0000256" key="3">
    <source>
        <dbReference type="ARBA" id="ARBA00022722"/>
    </source>
</evidence>
<dbReference type="Gene3D" id="3.40.50.300">
    <property type="entry name" value="P-loop containing nucleotide triphosphate hydrolases"/>
    <property type="match status" value="2"/>
</dbReference>
<evidence type="ECO:0000313" key="12">
    <source>
        <dbReference type="EMBL" id="PHM23806.1"/>
    </source>
</evidence>
<keyword evidence="8" id="KW-0067">ATP-binding</keyword>
<dbReference type="EMBL" id="NIBT01000012">
    <property type="protein sequence ID" value="PHM23806.1"/>
    <property type="molecule type" value="Genomic_DNA"/>
</dbReference>
<dbReference type="PROSITE" id="PS51192">
    <property type="entry name" value="HELICASE_ATP_BIND_1"/>
    <property type="match status" value="1"/>
</dbReference>
<dbReference type="InterPro" id="IPR038257">
    <property type="entry name" value="CRISPR-assoc_Cas3_HD_sf"/>
</dbReference>
<dbReference type="InterPro" id="IPR027417">
    <property type="entry name" value="P-loop_NTPase"/>
</dbReference>
<evidence type="ECO:0000256" key="4">
    <source>
        <dbReference type="ARBA" id="ARBA00022723"/>
    </source>
</evidence>
<dbReference type="NCBIfam" id="NF007248">
    <property type="entry name" value="PRK09694.1"/>
    <property type="match status" value="1"/>
</dbReference>
<evidence type="ECO:0000313" key="13">
    <source>
        <dbReference type="Proteomes" id="UP000225605"/>
    </source>
</evidence>
<keyword evidence="9" id="KW-0051">Antiviral defense</keyword>
<dbReference type="InterPro" id="IPR006483">
    <property type="entry name" value="CRISPR-assoc_Cas3_HD"/>
</dbReference>
<dbReference type="PROSITE" id="PS51643">
    <property type="entry name" value="HD_CAS3"/>
    <property type="match status" value="1"/>
</dbReference>
<evidence type="ECO:0000256" key="7">
    <source>
        <dbReference type="ARBA" id="ARBA00022806"/>
    </source>
</evidence>
<evidence type="ECO:0000259" key="10">
    <source>
        <dbReference type="PROSITE" id="PS51192"/>
    </source>
</evidence>
<dbReference type="SMART" id="SM00487">
    <property type="entry name" value="DEXDc"/>
    <property type="match status" value="1"/>
</dbReference>
<dbReference type="Pfam" id="PF18019">
    <property type="entry name" value="Cas3_HD"/>
    <property type="match status" value="1"/>
</dbReference>
<accession>A0A2D0IPU2</accession>
<keyword evidence="7" id="KW-0347">Helicase</keyword>
<organism evidence="12 13">
    <name type="scientific">Xenorhabdus ehlersii</name>
    <dbReference type="NCBI Taxonomy" id="290111"/>
    <lineage>
        <taxon>Bacteria</taxon>
        <taxon>Pseudomonadati</taxon>
        <taxon>Pseudomonadota</taxon>
        <taxon>Gammaproteobacteria</taxon>
        <taxon>Enterobacterales</taxon>
        <taxon>Morganellaceae</taxon>
        <taxon>Xenorhabdus</taxon>
    </lineage>
</organism>
<dbReference type="NCBIfam" id="TIGR01587">
    <property type="entry name" value="cas3_core"/>
    <property type="match status" value="1"/>
</dbReference>
<dbReference type="GO" id="GO:0004519">
    <property type="term" value="F:endonuclease activity"/>
    <property type="evidence" value="ECO:0007669"/>
    <property type="project" value="UniProtKB-KW"/>
</dbReference>
<gene>
    <name evidence="12" type="ORF">Xehl_02487</name>
</gene>
<proteinExistence type="inferred from homology"/>
<dbReference type="InterPro" id="IPR054712">
    <property type="entry name" value="Cas3-like_dom"/>
</dbReference>